<reference evidence="4" key="1">
    <citation type="submission" date="2020-06" db="EMBL/GenBank/DDBJ databases">
        <authorList>
            <person name="Li T."/>
            <person name="Hu X."/>
            <person name="Zhang T."/>
            <person name="Song X."/>
            <person name="Zhang H."/>
            <person name="Dai N."/>
            <person name="Sheng W."/>
            <person name="Hou X."/>
            <person name="Wei L."/>
        </authorList>
    </citation>
    <scope>NUCLEOTIDE SEQUENCE</scope>
    <source>
        <strain evidence="4">G02</strain>
        <tissue evidence="4">Leaf</tissue>
    </source>
</reference>
<dbReference type="InterPro" id="IPR014720">
    <property type="entry name" value="dsRBD_dom"/>
</dbReference>
<protein>
    <submittedName>
        <fullName evidence="4">Small RNA 2'-O-methyltransferase</fullName>
    </submittedName>
</protein>
<proteinExistence type="predicted"/>
<dbReference type="Pfam" id="PF24995">
    <property type="entry name" value="DSRM_2"/>
    <property type="match status" value="1"/>
</dbReference>
<dbReference type="Pfam" id="PF21224">
    <property type="entry name" value="Hen1_LCD"/>
    <property type="match status" value="1"/>
</dbReference>
<comment type="caution">
    <text evidence="4">The sequence shown here is derived from an EMBL/GenBank/DDBJ whole genome shotgun (WGS) entry which is preliminary data.</text>
</comment>
<evidence type="ECO:0000313" key="4">
    <source>
        <dbReference type="EMBL" id="KAL0300549.1"/>
    </source>
</evidence>
<dbReference type="AlphaFoldDB" id="A0AAW2K1Y8"/>
<dbReference type="GO" id="GO:0003723">
    <property type="term" value="F:RNA binding"/>
    <property type="evidence" value="ECO:0007669"/>
    <property type="project" value="UniProtKB-UniRule"/>
</dbReference>
<reference evidence="4" key="2">
    <citation type="journal article" date="2024" name="Plant">
        <title>Genomic evolution and insights into agronomic trait innovations of Sesamum species.</title>
        <authorList>
            <person name="Miao H."/>
            <person name="Wang L."/>
            <person name="Qu L."/>
            <person name="Liu H."/>
            <person name="Sun Y."/>
            <person name="Le M."/>
            <person name="Wang Q."/>
            <person name="Wei S."/>
            <person name="Zheng Y."/>
            <person name="Lin W."/>
            <person name="Duan Y."/>
            <person name="Cao H."/>
            <person name="Xiong S."/>
            <person name="Wang X."/>
            <person name="Wei L."/>
            <person name="Li C."/>
            <person name="Ma Q."/>
            <person name="Ju M."/>
            <person name="Zhao R."/>
            <person name="Li G."/>
            <person name="Mu C."/>
            <person name="Tian Q."/>
            <person name="Mei H."/>
            <person name="Zhang T."/>
            <person name="Gao T."/>
            <person name="Zhang H."/>
        </authorList>
    </citation>
    <scope>NUCLEOTIDE SEQUENCE</scope>
    <source>
        <strain evidence="4">G02</strain>
    </source>
</reference>
<evidence type="ECO:0000256" key="2">
    <source>
        <dbReference type="PROSITE-ProRule" id="PRU00266"/>
    </source>
</evidence>
<dbReference type="SUPFAM" id="SSF54768">
    <property type="entry name" value="dsRNA-binding domain-like"/>
    <property type="match status" value="1"/>
</dbReference>
<evidence type="ECO:0000259" key="3">
    <source>
        <dbReference type="PROSITE" id="PS50137"/>
    </source>
</evidence>
<feature type="domain" description="DRBM" evidence="3">
    <location>
        <begin position="59"/>
        <end position="95"/>
    </location>
</feature>
<evidence type="ECO:0000256" key="1">
    <source>
        <dbReference type="ARBA" id="ARBA00022884"/>
    </source>
</evidence>
<organism evidence="4">
    <name type="scientific">Sesamum radiatum</name>
    <name type="common">Black benniseed</name>
    <dbReference type="NCBI Taxonomy" id="300843"/>
    <lineage>
        <taxon>Eukaryota</taxon>
        <taxon>Viridiplantae</taxon>
        <taxon>Streptophyta</taxon>
        <taxon>Embryophyta</taxon>
        <taxon>Tracheophyta</taxon>
        <taxon>Spermatophyta</taxon>
        <taxon>Magnoliopsida</taxon>
        <taxon>eudicotyledons</taxon>
        <taxon>Gunneridae</taxon>
        <taxon>Pentapetalae</taxon>
        <taxon>asterids</taxon>
        <taxon>lamiids</taxon>
        <taxon>Lamiales</taxon>
        <taxon>Pedaliaceae</taxon>
        <taxon>Sesamum</taxon>
    </lineage>
</organism>
<dbReference type="PROSITE" id="PS50137">
    <property type="entry name" value="DS_RBD"/>
    <property type="match status" value="1"/>
</dbReference>
<accession>A0AAW2K1Y8</accession>
<gene>
    <name evidence="4" type="ORF">Sradi_6331700</name>
</gene>
<dbReference type="Gene3D" id="3.30.160.20">
    <property type="match status" value="1"/>
</dbReference>
<name>A0AAW2K1Y8_SESRA</name>
<keyword evidence="1 2" id="KW-0694">RNA-binding</keyword>
<dbReference type="EMBL" id="JACGWJ010000030">
    <property type="protein sequence ID" value="KAL0300549.1"/>
    <property type="molecule type" value="Genomic_DNA"/>
</dbReference>
<dbReference type="InterPro" id="IPR056755">
    <property type="entry name" value="DSRM_2"/>
</dbReference>
<dbReference type="InterPro" id="IPR040813">
    <property type="entry name" value="Hen1_Lam_C"/>
</dbReference>
<dbReference type="Pfam" id="PF18441">
    <property type="entry name" value="Hen1_Lam_C"/>
    <property type="match status" value="2"/>
</dbReference>
<sequence>MTETGRSAANPSKKSSLTPKAIIHQRFGDKACYKVEEVQDSTQMFVQGLAIPQKGPYLYRCTLHLPEATIVSGTFRRKKDAEQSAAEKAIEKLDICQKEYNPTIQEAWDDLAGRVAFLFANEFLSSPHPLSGHFRAALRRDCDFNGHIPVSVIAVYDAKISNICKYIDPAAEANSLLVMSLVMRAAAKLTDLALISDKQFSLWRRKSISSRAPLDKTVEPLTLHINATGYYLDVIARQLGMSEASDVLISSLLLLLHAKAANEQAILNLKKTQNIGKASSEMRIYYSAPKKNMLNHLSEPQVKEASHFEGPLNARASYFTGQRVYGDAILASIGYTWKSTDLFHEAVSLRSYYR</sequence>